<protein>
    <submittedName>
        <fullName evidence="1">Uncharacterized protein</fullName>
    </submittedName>
</protein>
<dbReference type="GeneID" id="34554445"/>
<dbReference type="RefSeq" id="XP_022480696.1">
    <property type="nucleotide sequence ID" value="XM_022612935.1"/>
</dbReference>
<accession>A0A1G4BQ16</accession>
<name>A0A1G4BQ16_9PEZI</name>
<keyword evidence="2" id="KW-1185">Reference proteome</keyword>
<evidence type="ECO:0000313" key="1">
    <source>
        <dbReference type="EMBL" id="OHF03560.1"/>
    </source>
</evidence>
<dbReference type="Proteomes" id="UP000176998">
    <property type="component" value="Unassembled WGS sequence"/>
</dbReference>
<organism evidence="1 2">
    <name type="scientific">Colletotrichum orchidophilum</name>
    <dbReference type="NCBI Taxonomy" id="1209926"/>
    <lineage>
        <taxon>Eukaryota</taxon>
        <taxon>Fungi</taxon>
        <taxon>Dikarya</taxon>
        <taxon>Ascomycota</taxon>
        <taxon>Pezizomycotina</taxon>
        <taxon>Sordariomycetes</taxon>
        <taxon>Hypocreomycetidae</taxon>
        <taxon>Glomerellales</taxon>
        <taxon>Glomerellaceae</taxon>
        <taxon>Colletotrichum</taxon>
    </lineage>
</organism>
<dbReference type="EMBL" id="MJBS01000006">
    <property type="protein sequence ID" value="OHF03560.1"/>
    <property type="molecule type" value="Genomic_DNA"/>
</dbReference>
<evidence type="ECO:0000313" key="2">
    <source>
        <dbReference type="Proteomes" id="UP000176998"/>
    </source>
</evidence>
<dbReference type="OrthoDB" id="4850859at2759"/>
<sequence>MIDDLITAFDMSIWIGLNCGSSFERAVCLRVRQLLLGDRMALRTASIAKQHRTADEDDREDYEQLIKVFAQAAVRPWMYCLAIEKTNAPSARYTAAFERLGNDPECLLGFHTFYDILMDDHQDFAADVMAQVRVTMDDSRRINSISTDTQDGDNQSVHNLPTSVDHVIYSDPLVPAEGNVRPQFFRI</sequence>
<reference evidence="1 2" key="1">
    <citation type="submission" date="2016-09" db="EMBL/GenBank/DDBJ databases">
        <authorList>
            <person name="Capua I."/>
            <person name="De Benedictis P."/>
            <person name="Joannis T."/>
            <person name="Lombin L.H."/>
            <person name="Cattoli G."/>
        </authorList>
    </citation>
    <scope>NUCLEOTIDE SEQUENCE [LARGE SCALE GENOMIC DNA]</scope>
    <source>
        <strain evidence="1 2">IMI 309357</strain>
    </source>
</reference>
<dbReference type="AlphaFoldDB" id="A0A1G4BQ16"/>
<gene>
    <name evidence="1" type="ORF">CORC01_01279</name>
</gene>
<proteinExistence type="predicted"/>
<comment type="caution">
    <text evidence="1">The sequence shown here is derived from an EMBL/GenBank/DDBJ whole genome shotgun (WGS) entry which is preliminary data.</text>
</comment>